<evidence type="ECO:0000256" key="4">
    <source>
        <dbReference type="ARBA" id="ARBA00023136"/>
    </source>
</evidence>
<evidence type="ECO:0000256" key="2">
    <source>
        <dbReference type="ARBA" id="ARBA00022692"/>
    </source>
</evidence>
<sequence length="266" mass="27478">MSAPAQTVIRTRPPGARALRALTLAEARLFLRDPGSAFFALAFPAILLIGVGFAIPGMRDVITDQPEPWAGLRAVDVFAPVALATAIATPALSTMPVALAGYREQGVLRRLCTTPMRPQGVLVSQVVIGVVALVLASVVALAAAALVFDAPAPRQPATALLAFVLGAAAMFGVGLLIAARAGKASTAGSLGMLVYFPMLFFAGMWTPGPIMPDAVAKVAAWTPLGAASQALTAAWFEGGVPAMQLLVMAGYVAVLYPLAARLFRWS</sequence>
<comment type="caution">
    <text evidence="8">The sequence shown here is derived from an EMBL/GenBank/DDBJ whole genome shotgun (WGS) entry which is preliminary data.</text>
</comment>
<keyword evidence="6" id="KW-0813">Transport</keyword>
<dbReference type="PANTHER" id="PTHR43027">
    <property type="entry name" value="DOXORUBICIN RESISTANCE ABC TRANSPORTER PERMEASE PROTEIN DRRC-RELATED"/>
    <property type="match status" value="1"/>
</dbReference>
<dbReference type="RefSeq" id="WP_152229687.1">
    <property type="nucleotide sequence ID" value="NZ_BAAAOT010000001.1"/>
</dbReference>
<comment type="subcellular location">
    <subcellularLocation>
        <location evidence="6">Cell membrane</location>
        <topology evidence="6">Multi-pass membrane protein</topology>
    </subcellularLocation>
    <subcellularLocation>
        <location evidence="1">Membrane</location>
        <topology evidence="1">Multi-pass membrane protein</topology>
    </subcellularLocation>
</comment>
<dbReference type="InterPro" id="IPR013525">
    <property type="entry name" value="ABC2_TM"/>
</dbReference>
<feature type="transmembrane region" description="Helical" evidence="6">
    <location>
        <begin position="242"/>
        <end position="263"/>
    </location>
</feature>
<dbReference type="EMBL" id="WHPD01000107">
    <property type="protein sequence ID" value="MPV87130.1"/>
    <property type="molecule type" value="Genomic_DNA"/>
</dbReference>
<dbReference type="OrthoDB" id="3217868at2"/>
<dbReference type="InterPro" id="IPR000412">
    <property type="entry name" value="ABC_2_transport"/>
</dbReference>
<evidence type="ECO:0000256" key="6">
    <source>
        <dbReference type="RuleBase" id="RU361157"/>
    </source>
</evidence>
<dbReference type="PANTHER" id="PTHR43027:SF2">
    <property type="entry name" value="TRANSPORT PERMEASE PROTEIN"/>
    <property type="match status" value="1"/>
</dbReference>
<dbReference type="Pfam" id="PF01061">
    <property type="entry name" value="ABC2_membrane"/>
    <property type="match status" value="1"/>
</dbReference>
<keyword evidence="9" id="KW-1185">Reference proteome</keyword>
<dbReference type="GO" id="GO:0046677">
    <property type="term" value="P:response to antibiotic"/>
    <property type="evidence" value="ECO:0007669"/>
    <property type="project" value="UniProtKB-KW"/>
</dbReference>
<keyword evidence="2 6" id="KW-0812">Transmembrane</keyword>
<comment type="similarity">
    <text evidence="6">Belongs to the ABC-2 integral membrane protein family.</text>
</comment>
<evidence type="ECO:0000256" key="5">
    <source>
        <dbReference type="ARBA" id="ARBA00023251"/>
    </source>
</evidence>
<name>A0A7J9UTC6_9MICO</name>
<feature type="transmembrane region" description="Helical" evidence="6">
    <location>
        <begin position="122"/>
        <end position="148"/>
    </location>
</feature>
<organism evidence="8 9">
    <name type="scientific">Georgenia ruanii</name>
    <dbReference type="NCBI Taxonomy" id="348442"/>
    <lineage>
        <taxon>Bacteria</taxon>
        <taxon>Bacillati</taxon>
        <taxon>Actinomycetota</taxon>
        <taxon>Actinomycetes</taxon>
        <taxon>Micrococcales</taxon>
        <taxon>Bogoriellaceae</taxon>
        <taxon>Georgenia</taxon>
    </lineage>
</organism>
<accession>A0A7J9UTC6</accession>
<feature type="domain" description="ABC transmembrane type-2" evidence="7">
    <location>
        <begin position="35"/>
        <end position="266"/>
    </location>
</feature>
<keyword evidence="3 6" id="KW-1133">Transmembrane helix</keyword>
<dbReference type="PROSITE" id="PS51012">
    <property type="entry name" value="ABC_TM2"/>
    <property type="match status" value="1"/>
</dbReference>
<evidence type="ECO:0000256" key="3">
    <source>
        <dbReference type="ARBA" id="ARBA00022989"/>
    </source>
</evidence>
<evidence type="ECO:0000313" key="9">
    <source>
        <dbReference type="Proteomes" id="UP000429644"/>
    </source>
</evidence>
<feature type="transmembrane region" description="Helical" evidence="6">
    <location>
        <begin position="160"/>
        <end position="181"/>
    </location>
</feature>
<dbReference type="Proteomes" id="UP000429644">
    <property type="component" value="Unassembled WGS sequence"/>
</dbReference>
<reference evidence="8 9" key="1">
    <citation type="submission" date="2019-10" db="EMBL/GenBank/DDBJ databases">
        <title>Georgenia wutianyii sp. nov. and Georgenia yuyongxinii sp. nov. isolated from plateau pika (Ochotona curzoniae) in the Qinghai-Tibet plateau of China.</title>
        <authorList>
            <person name="Tian Z."/>
        </authorList>
    </citation>
    <scope>NUCLEOTIDE SEQUENCE [LARGE SCALE GENOMIC DNA]</scope>
    <source>
        <strain evidence="8 9">JCM 15130</strain>
    </source>
</reference>
<keyword evidence="6" id="KW-1003">Cell membrane</keyword>
<keyword evidence="4 6" id="KW-0472">Membrane</keyword>
<dbReference type="AlphaFoldDB" id="A0A7J9UTC6"/>
<dbReference type="PIRSF" id="PIRSF006648">
    <property type="entry name" value="DrrB"/>
    <property type="match status" value="1"/>
</dbReference>
<protein>
    <recommendedName>
        <fullName evidence="6">Transport permease protein</fullName>
    </recommendedName>
</protein>
<evidence type="ECO:0000256" key="1">
    <source>
        <dbReference type="ARBA" id="ARBA00004141"/>
    </source>
</evidence>
<evidence type="ECO:0000259" key="7">
    <source>
        <dbReference type="PROSITE" id="PS51012"/>
    </source>
</evidence>
<gene>
    <name evidence="8" type="ORF">GB882_00500</name>
</gene>
<feature type="transmembrane region" description="Helical" evidence="6">
    <location>
        <begin position="187"/>
        <end position="206"/>
    </location>
</feature>
<keyword evidence="5" id="KW-0046">Antibiotic resistance</keyword>
<dbReference type="GO" id="GO:0043190">
    <property type="term" value="C:ATP-binding cassette (ABC) transporter complex"/>
    <property type="evidence" value="ECO:0007669"/>
    <property type="project" value="InterPro"/>
</dbReference>
<feature type="transmembrane region" description="Helical" evidence="6">
    <location>
        <begin position="37"/>
        <end position="56"/>
    </location>
</feature>
<proteinExistence type="inferred from homology"/>
<dbReference type="InterPro" id="IPR047817">
    <property type="entry name" value="ABC2_TM_bact-type"/>
</dbReference>
<dbReference type="InterPro" id="IPR052902">
    <property type="entry name" value="ABC-2_transporter"/>
</dbReference>
<evidence type="ECO:0000313" key="8">
    <source>
        <dbReference type="EMBL" id="MPV87130.1"/>
    </source>
</evidence>
<feature type="transmembrane region" description="Helical" evidence="6">
    <location>
        <begin position="77"/>
        <end position="102"/>
    </location>
</feature>
<dbReference type="GO" id="GO:0140359">
    <property type="term" value="F:ABC-type transporter activity"/>
    <property type="evidence" value="ECO:0007669"/>
    <property type="project" value="InterPro"/>
</dbReference>